<dbReference type="InterPro" id="IPR012334">
    <property type="entry name" value="Pectin_lyas_fold"/>
</dbReference>
<keyword evidence="5" id="KW-0732">Signal</keyword>
<name>A0A7D4UD50_9SPHI</name>
<sequence>MKKIYTLAAVLIICSSFVMVKQGKDKTYIITDFGAKGDSLTMNTKSIQQAIDECAAKGGGTVVVPRGIFISGAIFLKKGVNLRVDKGAVLKGSLNQDDYPQVPTRWEGEERNFTSAFINADHCDGTIISGEGTIDGSGDLWLKRDKERGRAPGSGPRLGHPRMICVSNSERITIKDLRLHNQAVWCLHVLYCKNVLVKNLNISADHNILSSDGMDIDSSDGVHITESTIDVNDDCISIKSGKDEDGLRVNRPSTNILIDKCHFAYGHGGVAMGSETSGGINKVVVKDCIVDSNNWAPIRFKTQPSRGGVVEDITYQNIKLHGTKKAFEFNMAWRMVGPAKAPSAVPPVVRNIKIINVSGDVDAVGDMHGLINSPISGVTFKNCDITAKSGFVLERVEDVNLAGLKLTVQNGERVIRRD</sequence>
<feature type="signal peptide" evidence="5">
    <location>
        <begin position="1"/>
        <end position="20"/>
    </location>
</feature>
<dbReference type="InterPro" id="IPR051801">
    <property type="entry name" value="GH28_Enzymes"/>
</dbReference>
<evidence type="ECO:0000256" key="5">
    <source>
        <dbReference type="SAM" id="SignalP"/>
    </source>
</evidence>
<protein>
    <submittedName>
        <fullName evidence="6">Glycoside hydrolase family 28 protein</fullName>
    </submittedName>
</protein>
<feature type="chain" id="PRO_5028908079" evidence="5">
    <location>
        <begin position="21"/>
        <end position="418"/>
    </location>
</feature>
<comment type="similarity">
    <text evidence="1 4">Belongs to the glycosyl hydrolase 28 family.</text>
</comment>
<evidence type="ECO:0000256" key="3">
    <source>
        <dbReference type="ARBA" id="ARBA00023295"/>
    </source>
</evidence>
<reference evidence="6 7" key="1">
    <citation type="submission" date="2020-05" db="EMBL/GenBank/DDBJ databases">
        <title>Mucilaginibacter mali sp. nov.</title>
        <authorList>
            <person name="Kim H.S."/>
            <person name="Lee K.C."/>
            <person name="Suh M.K."/>
            <person name="Kim J.-S."/>
            <person name="Han K.-I."/>
            <person name="Eom M.K."/>
            <person name="Shin Y.K."/>
            <person name="Lee J.-S."/>
        </authorList>
    </citation>
    <scope>NUCLEOTIDE SEQUENCE [LARGE SCALE GENOMIC DNA]</scope>
    <source>
        <strain evidence="6 7">G2-14</strain>
    </source>
</reference>
<evidence type="ECO:0000256" key="1">
    <source>
        <dbReference type="ARBA" id="ARBA00008834"/>
    </source>
</evidence>
<dbReference type="GO" id="GO:0005975">
    <property type="term" value="P:carbohydrate metabolic process"/>
    <property type="evidence" value="ECO:0007669"/>
    <property type="project" value="InterPro"/>
</dbReference>
<dbReference type="Proteomes" id="UP000505355">
    <property type="component" value="Chromosome"/>
</dbReference>
<evidence type="ECO:0000256" key="4">
    <source>
        <dbReference type="RuleBase" id="RU361169"/>
    </source>
</evidence>
<evidence type="ECO:0000313" key="6">
    <source>
        <dbReference type="EMBL" id="QKJ30179.1"/>
    </source>
</evidence>
<dbReference type="SMART" id="SM00710">
    <property type="entry name" value="PbH1"/>
    <property type="match status" value="6"/>
</dbReference>
<dbReference type="InterPro" id="IPR006626">
    <property type="entry name" value="PbH1"/>
</dbReference>
<dbReference type="PANTHER" id="PTHR31339">
    <property type="entry name" value="PECTIN LYASE-RELATED"/>
    <property type="match status" value="1"/>
</dbReference>
<dbReference type="Pfam" id="PF00295">
    <property type="entry name" value="Glyco_hydro_28"/>
    <property type="match status" value="1"/>
</dbReference>
<dbReference type="InterPro" id="IPR000743">
    <property type="entry name" value="Glyco_hydro_28"/>
</dbReference>
<dbReference type="GO" id="GO:0004650">
    <property type="term" value="F:polygalacturonase activity"/>
    <property type="evidence" value="ECO:0007669"/>
    <property type="project" value="InterPro"/>
</dbReference>
<dbReference type="InterPro" id="IPR011050">
    <property type="entry name" value="Pectin_lyase_fold/virulence"/>
</dbReference>
<dbReference type="AlphaFoldDB" id="A0A7D4UD50"/>
<keyword evidence="7" id="KW-1185">Reference proteome</keyword>
<evidence type="ECO:0000313" key="7">
    <source>
        <dbReference type="Proteomes" id="UP000505355"/>
    </source>
</evidence>
<keyword evidence="3 4" id="KW-0326">Glycosidase</keyword>
<dbReference type="RefSeq" id="WP_173414866.1">
    <property type="nucleotide sequence ID" value="NZ_CP054139.1"/>
</dbReference>
<keyword evidence="2 4" id="KW-0378">Hydrolase</keyword>
<dbReference type="KEGG" id="mmab:HQ865_10530"/>
<proteinExistence type="inferred from homology"/>
<dbReference type="EMBL" id="CP054139">
    <property type="protein sequence ID" value="QKJ30179.1"/>
    <property type="molecule type" value="Genomic_DNA"/>
</dbReference>
<dbReference type="PROSITE" id="PS00502">
    <property type="entry name" value="POLYGALACTURONASE"/>
    <property type="match status" value="1"/>
</dbReference>
<dbReference type="PANTHER" id="PTHR31339:SF9">
    <property type="entry name" value="PLASMIN AND FIBRONECTIN-BINDING PROTEIN A"/>
    <property type="match status" value="1"/>
</dbReference>
<accession>A0A7D4UD50</accession>
<gene>
    <name evidence="6" type="ORF">HQ865_10530</name>
</gene>
<organism evidence="6 7">
    <name type="scientific">Mucilaginibacter mali</name>
    <dbReference type="NCBI Taxonomy" id="2740462"/>
    <lineage>
        <taxon>Bacteria</taxon>
        <taxon>Pseudomonadati</taxon>
        <taxon>Bacteroidota</taxon>
        <taxon>Sphingobacteriia</taxon>
        <taxon>Sphingobacteriales</taxon>
        <taxon>Sphingobacteriaceae</taxon>
        <taxon>Mucilaginibacter</taxon>
    </lineage>
</organism>
<evidence type="ECO:0000256" key="2">
    <source>
        <dbReference type="ARBA" id="ARBA00022801"/>
    </source>
</evidence>
<dbReference type="SUPFAM" id="SSF51126">
    <property type="entry name" value="Pectin lyase-like"/>
    <property type="match status" value="1"/>
</dbReference>
<dbReference type="Gene3D" id="2.160.20.10">
    <property type="entry name" value="Single-stranded right-handed beta-helix, Pectin lyase-like"/>
    <property type="match status" value="1"/>
</dbReference>